<keyword evidence="8" id="KW-0479">Metal-binding</keyword>
<proteinExistence type="inferred from homology"/>
<evidence type="ECO:0000313" key="10">
    <source>
        <dbReference type="EMBL" id="GAB77253.1"/>
    </source>
</evidence>
<dbReference type="Proteomes" id="UP000008495">
    <property type="component" value="Unassembled WGS sequence"/>
</dbReference>
<dbReference type="EC" id="3.4.11.1" evidence="8"/>
<dbReference type="SUPFAM" id="SSF52949">
    <property type="entry name" value="Macro domain-like"/>
    <property type="match status" value="1"/>
</dbReference>
<comment type="subcellular location">
    <subcellularLocation>
        <location evidence="8">Cytoplasm</location>
    </subcellularLocation>
</comment>
<evidence type="ECO:0000256" key="1">
    <source>
        <dbReference type="ARBA" id="ARBA00000135"/>
    </source>
</evidence>
<dbReference type="InterPro" id="IPR011356">
    <property type="entry name" value="Leucine_aapep/pepB"/>
</dbReference>
<name>K6V4Z0_9MICO</name>
<dbReference type="GO" id="GO:0006508">
    <property type="term" value="P:proteolysis"/>
    <property type="evidence" value="ECO:0007669"/>
    <property type="project" value="UniProtKB-KW"/>
</dbReference>
<dbReference type="InterPro" id="IPR000819">
    <property type="entry name" value="Peptidase_M17_C"/>
</dbReference>
<feature type="binding site" evidence="8">
    <location>
        <position position="346"/>
    </location>
    <ligand>
        <name>Mn(2+)</name>
        <dbReference type="ChEBI" id="CHEBI:29035"/>
        <label>2</label>
    </ligand>
</feature>
<evidence type="ECO:0000256" key="4">
    <source>
        <dbReference type="ARBA" id="ARBA00022438"/>
    </source>
</evidence>
<evidence type="ECO:0000313" key="11">
    <source>
        <dbReference type="Proteomes" id="UP000008495"/>
    </source>
</evidence>
<dbReference type="GO" id="GO:0005737">
    <property type="term" value="C:cytoplasm"/>
    <property type="evidence" value="ECO:0007669"/>
    <property type="project" value="UniProtKB-SubCell"/>
</dbReference>
<dbReference type="Gene3D" id="3.40.220.10">
    <property type="entry name" value="Leucine Aminopeptidase, subunit E, domain 1"/>
    <property type="match status" value="1"/>
</dbReference>
<dbReference type="EC" id="3.4.11.10" evidence="8"/>
<feature type="binding site" evidence="8">
    <location>
        <position position="346"/>
    </location>
    <ligand>
        <name>Mn(2+)</name>
        <dbReference type="ChEBI" id="CHEBI:29035"/>
        <label>1</label>
    </ligand>
</feature>
<evidence type="ECO:0000256" key="2">
    <source>
        <dbReference type="ARBA" id="ARBA00000967"/>
    </source>
</evidence>
<dbReference type="NCBIfam" id="NF002073">
    <property type="entry name" value="PRK00913.1-2"/>
    <property type="match status" value="1"/>
</dbReference>
<dbReference type="RefSeq" id="WP_006502005.1">
    <property type="nucleotide sequence ID" value="NZ_BAGZ01000005.1"/>
</dbReference>
<organism evidence="10 11">
    <name type="scientific">Austwickia chelonae NBRC 105200</name>
    <dbReference type="NCBI Taxonomy" id="1184607"/>
    <lineage>
        <taxon>Bacteria</taxon>
        <taxon>Bacillati</taxon>
        <taxon>Actinomycetota</taxon>
        <taxon>Actinomycetes</taxon>
        <taxon>Micrococcales</taxon>
        <taxon>Dermatophilaceae</taxon>
        <taxon>Austwickia</taxon>
    </lineage>
</organism>
<dbReference type="InterPro" id="IPR043472">
    <property type="entry name" value="Macro_dom-like"/>
</dbReference>
<dbReference type="PANTHER" id="PTHR11963:SF23">
    <property type="entry name" value="CYTOSOL AMINOPEPTIDASE"/>
    <property type="match status" value="1"/>
</dbReference>
<dbReference type="Gene3D" id="3.40.630.10">
    <property type="entry name" value="Zn peptidases"/>
    <property type="match status" value="1"/>
</dbReference>
<dbReference type="HAMAP" id="MF_00181">
    <property type="entry name" value="Cytosol_peptidase_M17"/>
    <property type="match status" value="1"/>
</dbReference>
<feature type="binding site" evidence="8">
    <location>
        <position position="285"/>
    </location>
    <ligand>
        <name>Mn(2+)</name>
        <dbReference type="ChEBI" id="CHEBI:29035"/>
        <label>2</label>
    </ligand>
</feature>
<dbReference type="STRING" id="100225.SAMN05421595_1070"/>
<keyword evidence="4 8" id="KW-0031">Aminopeptidase</keyword>
<dbReference type="EMBL" id="BAGZ01000005">
    <property type="protein sequence ID" value="GAB77253.1"/>
    <property type="molecule type" value="Genomic_DNA"/>
</dbReference>
<accession>K6V4Z0</accession>
<feature type="active site" evidence="8">
    <location>
        <position position="274"/>
    </location>
</feature>
<feature type="binding site" evidence="8">
    <location>
        <position position="267"/>
    </location>
    <ligand>
        <name>Mn(2+)</name>
        <dbReference type="ChEBI" id="CHEBI:29035"/>
        <label>1</label>
    </ligand>
</feature>
<comment type="similarity">
    <text evidence="3 8">Belongs to the peptidase M17 family.</text>
</comment>
<comment type="function">
    <text evidence="7 8">Presumably involved in the processing and regular turnover of intracellular proteins. Catalyzes the removal of unsubstituted N-terminal amino acids from various peptides.</text>
</comment>
<feature type="active site" evidence="8">
    <location>
        <position position="348"/>
    </location>
</feature>
<feature type="binding site" evidence="8">
    <location>
        <position position="262"/>
    </location>
    <ligand>
        <name>Mn(2+)</name>
        <dbReference type="ChEBI" id="CHEBI:29035"/>
        <label>2</label>
    </ligand>
</feature>
<dbReference type="Pfam" id="PF02789">
    <property type="entry name" value="Peptidase_M17_N"/>
    <property type="match status" value="1"/>
</dbReference>
<dbReference type="GO" id="GO:0030145">
    <property type="term" value="F:manganese ion binding"/>
    <property type="evidence" value="ECO:0007669"/>
    <property type="project" value="UniProtKB-UniRule"/>
</dbReference>
<dbReference type="PANTHER" id="PTHR11963">
    <property type="entry name" value="LEUCINE AMINOPEPTIDASE-RELATED"/>
    <property type="match status" value="1"/>
</dbReference>
<evidence type="ECO:0000256" key="5">
    <source>
        <dbReference type="ARBA" id="ARBA00022670"/>
    </source>
</evidence>
<evidence type="ECO:0000256" key="8">
    <source>
        <dbReference type="HAMAP-Rule" id="MF_00181"/>
    </source>
</evidence>
<dbReference type="Pfam" id="PF00883">
    <property type="entry name" value="Peptidase_M17"/>
    <property type="match status" value="1"/>
</dbReference>
<evidence type="ECO:0000256" key="3">
    <source>
        <dbReference type="ARBA" id="ARBA00009528"/>
    </source>
</evidence>
<dbReference type="GO" id="GO:0070006">
    <property type="term" value="F:metalloaminopeptidase activity"/>
    <property type="evidence" value="ECO:0007669"/>
    <property type="project" value="InterPro"/>
</dbReference>
<feature type="domain" description="Cytosol aminopeptidase" evidence="9">
    <location>
        <begin position="342"/>
        <end position="349"/>
    </location>
</feature>
<evidence type="ECO:0000259" key="9">
    <source>
        <dbReference type="PROSITE" id="PS00631"/>
    </source>
</evidence>
<evidence type="ECO:0000256" key="7">
    <source>
        <dbReference type="ARBA" id="ARBA00049972"/>
    </source>
</evidence>
<dbReference type="CDD" id="cd00433">
    <property type="entry name" value="Peptidase_M17"/>
    <property type="match status" value="1"/>
</dbReference>
<dbReference type="InterPro" id="IPR023042">
    <property type="entry name" value="Peptidase_M17_leu_NH2_pept"/>
</dbReference>
<evidence type="ECO:0000256" key="6">
    <source>
        <dbReference type="ARBA" id="ARBA00022801"/>
    </source>
</evidence>
<keyword evidence="11" id="KW-1185">Reference proteome</keyword>
<dbReference type="eggNOG" id="COG0260">
    <property type="taxonomic scope" value="Bacteria"/>
</dbReference>
<dbReference type="AlphaFoldDB" id="K6V4Z0"/>
<gene>
    <name evidence="8 10" type="primary">pepA</name>
    <name evidence="10" type="ORF">AUCHE_05_01580</name>
</gene>
<comment type="caution">
    <text evidence="10">The sequence shown here is derived from an EMBL/GenBank/DDBJ whole genome shotgun (WGS) entry which is preliminary data.</text>
</comment>
<keyword evidence="8" id="KW-0464">Manganese</keyword>
<keyword evidence="6 8" id="KW-0378">Hydrolase</keyword>
<protein>
    <recommendedName>
        <fullName evidence="8">Probable cytosol aminopeptidase</fullName>
        <ecNumber evidence="8">3.4.11.1</ecNumber>
    </recommendedName>
    <alternativeName>
        <fullName evidence="8">Leucine aminopeptidase</fullName>
        <shortName evidence="8">LAP</shortName>
        <ecNumber evidence="8">3.4.11.10</ecNumber>
    </alternativeName>
    <alternativeName>
        <fullName evidence="8">Leucyl aminopeptidase</fullName>
    </alternativeName>
</protein>
<sequence length="501" mass="52120">MTTFTLSTGLASEEETDVLVLFASPGEEGPALLGEVNDVLRRRLLSALDAFRARGKADETTWVHGVEGTSAALTLVVGVGVAVAELDGERVRRAAGTAGRSLAGRGSACVVVPGPDWIGQVTEGLAMGAYSFEGYHGEKARAGKAERSPVGEVTLAGLPEGIDATDVRGTLRRAEILASGACWARDLVNACPNELFPVAFAQRVQDRVPEQVKVRLYDEEALSEEQCGGILGVGQGSVHPPRIVHLEYAPEGAKQRLSFVGKGITFDSGGLCIKPAASMVGMKGDMAGAASVAAAVAVIAELGLPVAVDGWLCLAENMPDGNAFRPGDVVTIADGTTCEVINTDAEGRLVLADGIVLASRRQPDVLVDIATLTGAAVVALGHRTAAAMSNRDDLRQEVVTVAGFCGEGIWPMPIPDEVMKDLESDVADRKHAGAREGGALFAAAFLREYVGKAADGESPIPWIHLDIAGPAFHEGSPYGYTLKGGTGFGMRTLVGLAQSRS</sequence>
<comment type="catalytic activity">
    <reaction evidence="2 8">
        <text>Release of an N-terminal amino acid, preferentially leucine, but not glutamic or aspartic acids.</text>
        <dbReference type="EC" id="3.4.11.10"/>
    </reaction>
</comment>
<keyword evidence="8" id="KW-0963">Cytoplasm</keyword>
<comment type="cofactor">
    <cofactor evidence="8">
        <name>Mn(2+)</name>
        <dbReference type="ChEBI" id="CHEBI:29035"/>
    </cofactor>
    <text evidence="8">Binds 2 manganese ions per subunit.</text>
</comment>
<dbReference type="SUPFAM" id="SSF53187">
    <property type="entry name" value="Zn-dependent exopeptidases"/>
    <property type="match status" value="1"/>
</dbReference>
<feature type="binding site" evidence="8">
    <location>
        <position position="267"/>
    </location>
    <ligand>
        <name>Mn(2+)</name>
        <dbReference type="ChEBI" id="CHEBI:29035"/>
        <label>2</label>
    </ligand>
</feature>
<dbReference type="PRINTS" id="PR00481">
    <property type="entry name" value="LAMNOPPTDASE"/>
</dbReference>
<comment type="catalytic activity">
    <reaction evidence="1 8">
        <text>Release of an N-terminal amino acid, Xaa-|-Yaa-, in which Xaa is preferably Leu, but may be other amino acids including Pro although not Arg or Lys, and Yaa may be Pro. Amino acid amides and methyl esters are also readily hydrolyzed, but rates on arylamides are exceedingly low.</text>
        <dbReference type="EC" id="3.4.11.1"/>
    </reaction>
</comment>
<feature type="binding site" evidence="8">
    <location>
        <position position="344"/>
    </location>
    <ligand>
        <name>Mn(2+)</name>
        <dbReference type="ChEBI" id="CHEBI:29035"/>
        <label>1</label>
    </ligand>
</feature>
<keyword evidence="5 8" id="KW-0645">Protease</keyword>
<dbReference type="PROSITE" id="PS00631">
    <property type="entry name" value="CYTOSOL_AP"/>
    <property type="match status" value="1"/>
</dbReference>
<dbReference type="InterPro" id="IPR008283">
    <property type="entry name" value="Peptidase_M17_N"/>
</dbReference>
<reference evidence="10 11" key="1">
    <citation type="submission" date="2012-08" db="EMBL/GenBank/DDBJ databases">
        <title>Whole genome shotgun sequence of Austwickia chelonae NBRC 105200.</title>
        <authorList>
            <person name="Yoshida I."/>
            <person name="Hosoyama A."/>
            <person name="Tsuchikane K."/>
            <person name="Katsumata H."/>
            <person name="Ando Y."/>
            <person name="Ohji S."/>
            <person name="Hamada M."/>
            <person name="Tamura T."/>
            <person name="Yamazoe A."/>
            <person name="Yamazaki S."/>
            <person name="Fujita N."/>
        </authorList>
    </citation>
    <scope>NUCLEOTIDE SEQUENCE [LARGE SCALE GENOMIC DNA]</scope>
    <source>
        <strain evidence="10 11">NBRC 105200</strain>
    </source>
</reference>